<organism evidence="1 2">
    <name type="scientific">Populus trichocarpa</name>
    <name type="common">Western balsam poplar</name>
    <name type="synonym">Populus balsamifera subsp. trichocarpa</name>
    <dbReference type="NCBI Taxonomy" id="3694"/>
    <lineage>
        <taxon>Eukaryota</taxon>
        <taxon>Viridiplantae</taxon>
        <taxon>Streptophyta</taxon>
        <taxon>Embryophyta</taxon>
        <taxon>Tracheophyta</taxon>
        <taxon>Spermatophyta</taxon>
        <taxon>Magnoliopsida</taxon>
        <taxon>eudicotyledons</taxon>
        <taxon>Gunneridae</taxon>
        <taxon>Pentapetalae</taxon>
        <taxon>rosids</taxon>
        <taxon>fabids</taxon>
        <taxon>Malpighiales</taxon>
        <taxon>Salicaceae</taxon>
        <taxon>Saliceae</taxon>
        <taxon>Populus</taxon>
    </lineage>
</organism>
<accession>A0ACC0RMB2</accession>
<comment type="caution">
    <text evidence="1">The sequence shown here is derived from an EMBL/GenBank/DDBJ whole genome shotgun (WGS) entry which is preliminary data.</text>
</comment>
<reference evidence="1 2" key="1">
    <citation type="journal article" date="2006" name="Science">
        <title>The genome of black cottonwood, Populus trichocarpa (Torr. &amp; Gray).</title>
        <authorList>
            <person name="Tuskan G.A."/>
            <person name="Difazio S."/>
            <person name="Jansson S."/>
            <person name="Bohlmann J."/>
            <person name="Grigoriev I."/>
            <person name="Hellsten U."/>
            <person name="Putnam N."/>
            <person name="Ralph S."/>
            <person name="Rombauts S."/>
            <person name="Salamov A."/>
            <person name="Schein J."/>
            <person name="Sterck L."/>
            <person name="Aerts A."/>
            <person name="Bhalerao R.R."/>
            <person name="Bhalerao R.P."/>
            <person name="Blaudez D."/>
            <person name="Boerjan W."/>
            <person name="Brun A."/>
            <person name="Brunner A."/>
            <person name="Busov V."/>
            <person name="Campbell M."/>
            <person name="Carlson J."/>
            <person name="Chalot M."/>
            <person name="Chapman J."/>
            <person name="Chen G.L."/>
            <person name="Cooper D."/>
            <person name="Coutinho P.M."/>
            <person name="Couturier J."/>
            <person name="Covert S."/>
            <person name="Cronk Q."/>
            <person name="Cunningham R."/>
            <person name="Davis J."/>
            <person name="Degroeve S."/>
            <person name="Dejardin A."/>
            <person name="Depamphilis C."/>
            <person name="Detter J."/>
            <person name="Dirks B."/>
            <person name="Dubchak I."/>
            <person name="Duplessis S."/>
            <person name="Ehlting J."/>
            <person name="Ellis B."/>
            <person name="Gendler K."/>
            <person name="Goodstein D."/>
            <person name="Gribskov M."/>
            <person name="Grimwood J."/>
            <person name="Groover A."/>
            <person name="Gunter L."/>
            <person name="Hamberger B."/>
            <person name="Heinze B."/>
            <person name="Helariutta Y."/>
            <person name="Henrissat B."/>
            <person name="Holligan D."/>
            <person name="Holt R."/>
            <person name="Huang W."/>
            <person name="Islam-Faridi N."/>
            <person name="Jones S."/>
            <person name="Jones-Rhoades M."/>
            <person name="Jorgensen R."/>
            <person name="Joshi C."/>
            <person name="Kangasjarvi J."/>
            <person name="Karlsson J."/>
            <person name="Kelleher C."/>
            <person name="Kirkpatrick R."/>
            <person name="Kirst M."/>
            <person name="Kohler A."/>
            <person name="Kalluri U."/>
            <person name="Larimer F."/>
            <person name="Leebens-Mack J."/>
            <person name="Leple J.C."/>
            <person name="Locascio P."/>
            <person name="Lou Y."/>
            <person name="Lucas S."/>
            <person name="Martin F."/>
            <person name="Montanini B."/>
            <person name="Napoli C."/>
            <person name="Nelson D.R."/>
            <person name="Nelson C."/>
            <person name="Nieminen K."/>
            <person name="Nilsson O."/>
            <person name="Pereda V."/>
            <person name="Peter G."/>
            <person name="Philippe R."/>
            <person name="Pilate G."/>
            <person name="Poliakov A."/>
            <person name="Razumovskaya J."/>
            <person name="Richardson P."/>
            <person name="Rinaldi C."/>
            <person name="Ritland K."/>
            <person name="Rouze P."/>
            <person name="Ryaboy D."/>
            <person name="Schmutz J."/>
            <person name="Schrader J."/>
            <person name="Segerman B."/>
            <person name="Shin H."/>
            <person name="Siddiqui A."/>
            <person name="Sterky F."/>
            <person name="Terry A."/>
            <person name="Tsai C.J."/>
            <person name="Uberbacher E."/>
            <person name="Unneberg P."/>
            <person name="Vahala J."/>
            <person name="Wall K."/>
            <person name="Wessler S."/>
            <person name="Yang G."/>
            <person name="Yin T."/>
            <person name="Douglas C."/>
            <person name="Marra M."/>
            <person name="Sandberg G."/>
            <person name="Van de Peer Y."/>
            <person name="Rokhsar D."/>
        </authorList>
    </citation>
    <scope>NUCLEOTIDE SEQUENCE [LARGE SCALE GENOMIC DNA]</scope>
    <source>
        <strain evidence="2">cv. Nisqually</strain>
    </source>
</reference>
<dbReference type="EMBL" id="CM009308">
    <property type="protein sequence ID" value="KAI9377680.1"/>
    <property type="molecule type" value="Genomic_DNA"/>
</dbReference>
<name>A0ACC0RMB2_POPTR</name>
<protein>
    <submittedName>
        <fullName evidence="1">Uncharacterized protein</fullName>
    </submittedName>
</protein>
<evidence type="ECO:0000313" key="2">
    <source>
        <dbReference type="Proteomes" id="UP000006729"/>
    </source>
</evidence>
<keyword evidence="2" id="KW-1185">Reference proteome</keyword>
<gene>
    <name evidence="1" type="ORF">POPTR_019G113701v4</name>
</gene>
<proteinExistence type="predicted"/>
<dbReference type="Proteomes" id="UP000006729">
    <property type="component" value="Chromosome 19"/>
</dbReference>
<sequence>MMSPSPSTPSTLTTAQPQGIKYDVFLSFRGEDTRVGFTSHLYAALKREQILTFIDNQLVRGDEISASLLRTIEEAKLSVIVFSANYASSKWCLEELAKIFERRKNNGQIVIPVFYQVDPSHVRNQAGSFGDALARLIKEKALTMDTEQSFGDALTDAANLSGWRLGNSELEAEFIEKIVGDVLEKLHAMSSSHTMAGLFGIGVRVSEVESLLNMESPDVLIVGIWGMGGIGKTTIAKAVYDNVRSRFQGIFFANFRQQSDLQRSFLSQLLGQEILNRGLLSFQDIFVRNRLCRKKVFIVMDDVDNSMALEEWRDLLDGRNSSFGPGSKVLITSRDKQVLNNVVDETYEVEGLNYEEAIQLFSLKALKNCFPTIDQRDLIKQIARHVQGNPLALKVLGSSFYGKSIEEWRSALNKLAQDPQIEKALRISYDGLDSEQKSIFLDIAHFLRRWKKNQAIRILDCFYGRSVTFDISTLIDKCLITTDNSVDGYERLEMHDLLREMAFNIVRAEYKFPGKRSRLCHPPDVVQVLEENKGTEEIEGISLDMSKLSRQIHLKSDAFEMMDGLRFLNFYGRPYSQDDKMHLPPTGLEYLPNKLRYLRWDGFPSKSLPLAFRAEHLVELHLRESKLVKLWTGVKDVGNLRTIDLSKSSYLTELPDLSMAKNLVSLRLKDCPSLTEVPSSLQYLDKLEYINLRCCYNLRSFPMLYSKVLRKLSIYQCLDLTTCPTISQNMKSLRLWGTSIKEVPQSITGKLKVLDLWGCSKMTKFPEVSGDIEELWLSETAIQEVPSSIQFLTRLRELEMNGCSKLESLPEITVPMESLEYLGLSETGIKELPSSIQSLTRLRDLDMSGCSKLESLPEITVPMESLVELNLSKTGIKELPSISFKHMTSLKILKLDGTPLKELPSSIQFLTRLQSLDMSGCSKLESFPQITVPMESLVELNLSKTGIKEIPSISFKHMTSLKILKLDGTPLKELPSSIQFLTRLQSLDMSGCSKLESFPEITVPMESLAELNLSKTGIKELPLSIKDMVCLKKLTLEGTPIKELPLSIKDMVCLEELTLHGTPIKALPELPPSLRYLRTRDCSSLETVTSIINIGRLQLRWDFTNCFKVDQKPLIEAMHLKIQSGEEIPRGGIIEMVLPGSEIPEWFGDKGVGSSLTIQLPSNCHQLKGIAFCLVFLLPLPSRDLYFDVHVKYKNGEHFASRERQVISYNLGTCDSDHMILQYRLVNQLPENYGNEVTFKFYLLEEDNKGRMVGDESQRPFELKSWGVYLHFDENLPADTDLP</sequence>
<evidence type="ECO:0000313" key="1">
    <source>
        <dbReference type="EMBL" id="KAI9377680.1"/>
    </source>
</evidence>